<dbReference type="RefSeq" id="YP_008531321.1">
    <property type="nucleotide sequence ID" value="NC_022331.2"/>
</dbReference>
<proteinExistence type="predicted"/>
<dbReference type="Proteomes" id="UP000016709">
    <property type="component" value="Segment"/>
</dbReference>
<dbReference type="KEGG" id="vg:16835211"/>
<dbReference type="GeneID" id="16835211"/>
<evidence type="ECO:0000256" key="1">
    <source>
        <dbReference type="SAM" id="MobiDB-lite"/>
    </source>
</evidence>
<feature type="region of interest" description="Disordered" evidence="1">
    <location>
        <begin position="1"/>
        <end position="20"/>
    </location>
</feature>
<accession>T2A7T0</accession>
<sequence>MADTGTLTRLRRASQAVSENSFGAQVRPVFFAPLVPPPVSGSVHLD</sequence>
<reference evidence="2" key="1">
    <citation type="submission" date="2016-10" db="EMBL/GenBank/DDBJ databases">
        <authorList>
            <person name="Marlow S."/>
            <person name="Merrill C.A."/>
            <person name="Sargent C.J."/>
            <person name="Fisher J.N."/>
            <person name="Gardner A.V."/>
            <person name="Lunt B.L."/>
            <person name="Merrill B.D."/>
            <person name="Burnett S.H."/>
            <person name="Grose J.H."/>
            <person name="Breakwell D.P."/>
        </authorList>
    </citation>
    <scope>NUCLEOTIDE SEQUENCE</scope>
</reference>
<keyword evidence="3" id="KW-1185">Reference proteome</keyword>
<evidence type="ECO:0000313" key="3">
    <source>
        <dbReference type="Proteomes" id="UP000016709"/>
    </source>
</evidence>
<dbReference type="EMBL" id="KF279412">
    <property type="protein sequence ID" value="AGU92101.1"/>
    <property type="molecule type" value="Genomic_DNA"/>
</dbReference>
<evidence type="ECO:0000313" key="2">
    <source>
        <dbReference type="EMBL" id="AGU92101.1"/>
    </source>
</evidence>
<protein>
    <submittedName>
        <fullName evidence="2">Uncharacterized protein</fullName>
    </submittedName>
</protein>
<gene>
    <name evidence="2" type="ORF">BANE1_94</name>
</gene>
<name>T2A7T0_9CAUD</name>
<organism evidence="2 3">
    <name type="scientific">Mycobacterium phage Bane1</name>
    <dbReference type="NCBI Taxonomy" id="1354508"/>
    <lineage>
        <taxon>Viruses</taxon>
        <taxon>Duplodnaviria</taxon>
        <taxon>Heunggongvirae</taxon>
        <taxon>Uroviricota</taxon>
        <taxon>Caudoviricetes</taxon>
        <taxon>Bclasvirinae</taxon>
        <taxon>Coopervirus</taxon>
        <taxon>Coopervirus bane1</taxon>
    </lineage>
</organism>